<evidence type="ECO:0000313" key="2">
    <source>
        <dbReference type="EMBL" id="MBD1434102.1"/>
    </source>
</evidence>
<gene>
    <name evidence="2" type="ORF">H8B06_14790</name>
</gene>
<dbReference type="Proteomes" id="UP000602759">
    <property type="component" value="Unassembled WGS sequence"/>
</dbReference>
<dbReference type="RefSeq" id="WP_190995021.1">
    <property type="nucleotide sequence ID" value="NZ_JACOIK010000010.1"/>
</dbReference>
<evidence type="ECO:0000256" key="1">
    <source>
        <dbReference type="SAM" id="MobiDB-lite"/>
    </source>
</evidence>
<dbReference type="EMBL" id="JACOIK010000010">
    <property type="protein sequence ID" value="MBD1434102.1"/>
    <property type="molecule type" value="Genomic_DNA"/>
</dbReference>
<organism evidence="2 3">
    <name type="scientific">Sphingobacterium micropteri</name>
    <dbReference type="NCBI Taxonomy" id="2763501"/>
    <lineage>
        <taxon>Bacteria</taxon>
        <taxon>Pseudomonadati</taxon>
        <taxon>Bacteroidota</taxon>
        <taxon>Sphingobacteriia</taxon>
        <taxon>Sphingobacteriales</taxon>
        <taxon>Sphingobacteriaceae</taxon>
        <taxon>Sphingobacterium</taxon>
    </lineage>
</organism>
<comment type="caution">
    <text evidence="2">The sequence shown here is derived from an EMBL/GenBank/DDBJ whole genome shotgun (WGS) entry which is preliminary data.</text>
</comment>
<accession>A0ABR7YS65</accession>
<proteinExistence type="predicted"/>
<keyword evidence="3" id="KW-1185">Reference proteome</keyword>
<evidence type="ECO:0000313" key="3">
    <source>
        <dbReference type="Proteomes" id="UP000602759"/>
    </source>
</evidence>
<feature type="region of interest" description="Disordered" evidence="1">
    <location>
        <begin position="26"/>
        <end position="65"/>
    </location>
</feature>
<sequence length="127" mass="14615">MENFLPALLIIGGVIYKIYTEYQKEQEKARRRMPQVPPPTPPVTSEQRPEPNVIEPTVSIPTPINKTERLRDIPKEVKKITDERLAEANRKKAAMKVVPEMEEEDDVVPFDLRKAVIQSAILNRPYP</sequence>
<protein>
    <submittedName>
        <fullName evidence="2">Uncharacterized protein</fullName>
    </submittedName>
</protein>
<name>A0ABR7YS65_9SPHI</name>
<reference evidence="2 3" key="1">
    <citation type="submission" date="2020-08" db="EMBL/GenBank/DDBJ databases">
        <title>Sphingobacterium sp. DN00404 isolated from aquaculture water.</title>
        <authorList>
            <person name="Zhang M."/>
        </authorList>
    </citation>
    <scope>NUCLEOTIDE SEQUENCE [LARGE SCALE GENOMIC DNA]</scope>
    <source>
        <strain evidence="2 3">DN00404</strain>
    </source>
</reference>